<evidence type="ECO:0000313" key="2">
    <source>
        <dbReference type="Proteomes" id="UP001595947"/>
    </source>
</evidence>
<organism evidence="1 2">
    <name type="scientific">Actinomycetospora atypica</name>
    <dbReference type="NCBI Taxonomy" id="1290095"/>
    <lineage>
        <taxon>Bacteria</taxon>
        <taxon>Bacillati</taxon>
        <taxon>Actinomycetota</taxon>
        <taxon>Actinomycetes</taxon>
        <taxon>Pseudonocardiales</taxon>
        <taxon>Pseudonocardiaceae</taxon>
        <taxon>Actinomycetospora</taxon>
    </lineage>
</organism>
<protein>
    <submittedName>
        <fullName evidence="1">4,5-dihydroxyphthalate decarboxylase</fullName>
    </submittedName>
</protein>
<sequence>MVDAPTISLSCMLYDHTEALLQGRVHVDGVRLRTKTCDDVGSLFRRQVERREFDVAELGLTFLLRTMDLDDPPFVGIPVFLMRRFQHSVIYVSEASGIVEPADLAGATIGEFALYGHDMGVWPKGILADEHGFDPARSRWLIGGTSEPMAPMDFVPARHPDTVDVRHLGAGQALGPMLEAGEIDALISAVPPAAVLQGTPGARRLFPDAAEREAEYHHRTGIFPMMHVLVARRDLAEANPGLATAIYRAFVASRSLAEGEYRAGSRTGGPPTPWYPQLLDDHGRLVEDGRGEHGIAANRAAIDAFLRYHHEQGLSDRRLRIEDVFAAELLDT</sequence>
<dbReference type="RefSeq" id="WP_378038222.1">
    <property type="nucleotide sequence ID" value="NZ_JBHSIV010000027.1"/>
</dbReference>
<dbReference type="Gene3D" id="3.40.190.10">
    <property type="entry name" value="Periplasmic binding protein-like II"/>
    <property type="match status" value="1"/>
</dbReference>
<keyword evidence="2" id="KW-1185">Reference proteome</keyword>
<accession>A0ABV9YS64</accession>
<reference evidence="2" key="1">
    <citation type="journal article" date="2019" name="Int. J. Syst. Evol. Microbiol.">
        <title>The Global Catalogue of Microorganisms (GCM) 10K type strain sequencing project: providing services to taxonomists for standard genome sequencing and annotation.</title>
        <authorList>
            <consortium name="The Broad Institute Genomics Platform"/>
            <consortium name="The Broad Institute Genome Sequencing Center for Infectious Disease"/>
            <person name="Wu L."/>
            <person name="Ma J."/>
        </authorList>
    </citation>
    <scope>NUCLEOTIDE SEQUENCE [LARGE SCALE GENOMIC DNA]</scope>
    <source>
        <strain evidence="2">CGMCC 4.7093</strain>
    </source>
</reference>
<gene>
    <name evidence="1" type="ORF">ACFPBZ_21830</name>
</gene>
<proteinExistence type="predicted"/>
<dbReference type="EMBL" id="JBHSIV010000027">
    <property type="protein sequence ID" value="MFC5064879.1"/>
    <property type="molecule type" value="Genomic_DNA"/>
</dbReference>
<dbReference type="SUPFAM" id="SSF53850">
    <property type="entry name" value="Periplasmic binding protein-like II"/>
    <property type="match status" value="1"/>
</dbReference>
<evidence type="ECO:0000313" key="1">
    <source>
        <dbReference type="EMBL" id="MFC5064879.1"/>
    </source>
</evidence>
<name>A0ABV9YS64_9PSEU</name>
<dbReference type="Proteomes" id="UP001595947">
    <property type="component" value="Unassembled WGS sequence"/>
</dbReference>
<comment type="caution">
    <text evidence="1">The sequence shown here is derived from an EMBL/GenBank/DDBJ whole genome shotgun (WGS) entry which is preliminary data.</text>
</comment>